<keyword evidence="8" id="KW-1185">Reference proteome</keyword>
<dbReference type="PANTHER" id="PTHR33202">
    <property type="entry name" value="ZINC UPTAKE REGULATION PROTEIN"/>
    <property type="match status" value="1"/>
</dbReference>
<dbReference type="InterPro" id="IPR036390">
    <property type="entry name" value="WH_DNA-bd_sf"/>
</dbReference>
<evidence type="ECO:0000313" key="8">
    <source>
        <dbReference type="Proteomes" id="UP001164803"/>
    </source>
</evidence>
<dbReference type="RefSeq" id="WP_268045886.1">
    <property type="nucleotide sequence ID" value="NZ_CP104064.1"/>
</dbReference>
<dbReference type="PANTHER" id="PTHR33202:SF7">
    <property type="entry name" value="FERRIC UPTAKE REGULATION PROTEIN"/>
    <property type="match status" value="1"/>
</dbReference>
<dbReference type="Proteomes" id="UP001164803">
    <property type="component" value="Chromosome"/>
</dbReference>
<comment type="similarity">
    <text evidence="1">Belongs to the Fur family.</text>
</comment>
<accession>A0ABY6Z6C0</accession>
<evidence type="ECO:0000256" key="1">
    <source>
        <dbReference type="ARBA" id="ARBA00007957"/>
    </source>
</evidence>
<protein>
    <submittedName>
        <fullName evidence="7">Transcriptional repressor</fullName>
    </submittedName>
</protein>
<dbReference type="InterPro" id="IPR002481">
    <property type="entry name" value="FUR"/>
</dbReference>
<sequence length="144" mass="16021">MNVHELNVPEILKSAGLRVTPQRDAILRHIFACRGHMTADEIYRSMQSILPNLSVSTVYNTLKNLSEAGIIREIKFGDGASLFDANTSPHHHFVCKSCGKLIDFFLPSTPNLAHIAEEEKFQIEDMHIEVTGLCNDCLSVQGNS</sequence>
<dbReference type="CDD" id="cd07153">
    <property type="entry name" value="Fur_like"/>
    <property type="match status" value="1"/>
</dbReference>
<dbReference type="InterPro" id="IPR036388">
    <property type="entry name" value="WH-like_DNA-bd_sf"/>
</dbReference>
<evidence type="ECO:0000256" key="3">
    <source>
        <dbReference type="ARBA" id="ARBA00022833"/>
    </source>
</evidence>
<keyword evidence="3" id="KW-0862">Zinc</keyword>
<evidence type="ECO:0000313" key="7">
    <source>
        <dbReference type="EMBL" id="WAH38319.1"/>
    </source>
</evidence>
<evidence type="ECO:0000256" key="5">
    <source>
        <dbReference type="ARBA" id="ARBA00023125"/>
    </source>
</evidence>
<dbReference type="Gene3D" id="1.10.10.10">
    <property type="entry name" value="Winged helix-like DNA-binding domain superfamily/Winged helix DNA-binding domain"/>
    <property type="match status" value="1"/>
</dbReference>
<dbReference type="EMBL" id="CP104064">
    <property type="protein sequence ID" value="WAH38319.1"/>
    <property type="molecule type" value="Genomic_DNA"/>
</dbReference>
<dbReference type="InterPro" id="IPR043135">
    <property type="entry name" value="Fur_C"/>
</dbReference>
<reference evidence="7" key="1">
    <citation type="submission" date="2022-08" db="EMBL/GenBank/DDBJ databases">
        <title>Alicyclobacillus dauci DSM2870, complete genome.</title>
        <authorList>
            <person name="Wang Q."/>
            <person name="Cai R."/>
            <person name="Wang Z."/>
        </authorList>
    </citation>
    <scope>NUCLEOTIDE SEQUENCE</scope>
    <source>
        <strain evidence="7">DSM 28700</strain>
    </source>
</reference>
<dbReference type="Pfam" id="PF01475">
    <property type="entry name" value="FUR"/>
    <property type="match status" value="1"/>
</dbReference>
<dbReference type="Gene3D" id="3.30.1490.190">
    <property type="match status" value="1"/>
</dbReference>
<gene>
    <name evidence="7" type="ORF">NZD86_07510</name>
</gene>
<keyword evidence="2" id="KW-0678">Repressor</keyword>
<evidence type="ECO:0000256" key="6">
    <source>
        <dbReference type="ARBA" id="ARBA00023163"/>
    </source>
</evidence>
<dbReference type="SUPFAM" id="SSF46785">
    <property type="entry name" value="Winged helix' DNA-binding domain"/>
    <property type="match status" value="1"/>
</dbReference>
<proteinExistence type="inferred from homology"/>
<keyword evidence="6" id="KW-0804">Transcription</keyword>
<organism evidence="7 8">
    <name type="scientific">Alicyclobacillus dauci</name>
    <dbReference type="NCBI Taxonomy" id="1475485"/>
    <lineage>
        <taxon>Bacteria</taxon>
        <taxon>Bacillati</taxon>
        <taxon>Bacillota</taxon>
        <taxon>Bacilli</taxon>
        <taxon>Bacillales</taxon>
        <taxon>Alicyclobacillaceae</taxon>
        <taxon>Alicyclobacillus</taxon>
    </lineage>
</organism>
<keyword evidence="5" id="KW-0238">DNA-binding</keyword>
<keyword evidence="4" id="KW-0805">Transcription regulation</keyword>
<name>A0ABY6Z6C0_9BACL</name>
<evidence type="ECO:0000256" key="2">
    <source>
        <dbReference type="ARBA" id="ARBA00022491"/>
    </source>
</evidence>
<evidence type="ECO:0000256" key="4">
    <source>
        <dbReference type="ARBA" id="ARBA00023015"/>
    </source>
</evidence>